<dbReference type="InterPro" id="IPR036390">
    <property type="entry name" value="WH_DNA-bd_sf"/>
</dbReference>
<dbReference type="SUPFAM" id="SSF53850">
    <property type="entry name" value="Periplasmic binding protein-like II"/>
    <property type="match status" value="1"/>
</dbReference>
<comment type="caution">
    <text evidence="6">The sequence shown here is derived from an EMBL/GenBank/DDBJ whole genome shotgun (WGS) entry which is preliminary data.</text>
</comment>
<dbReference type="PANTHER" id="PTHR30346">
    <property type="entry name" value="TRANSCRIPTIONAL DUAL REGULATOR HCAR-RELATED"/>
    <property type="match status" value="1"/>
</dbReference>
<feature type="domain" description="HTH lysR-type" evidence="5">
    <location>
        <begin position="1"/>
        <end position="58"/>
    </location>
</feature>
<dbReference type="CDD" id="cd05466">
    <property type="entry name" value="PBP2_LTTR_substrate"/>
    <property type="match status" value="1"/>
</dbReference>
<dbReference type="Gene3D" id="1.10.10.10">
    <property type="entry name" value="Winged helix-like DNA-binding domain superfamily/Winged helix DNA-binding domain"/>
    <property type="match status" value="1"/>
</dbReference>
<evidence type="ECO:0000256" key="3">
    <source>
        <dbReference type="ARBA" id="ARBA00023125"/>
    </source>
</evidence>
<dbReference type="InterPro" id="IPR036388">
    <property type="entry name" value="WH-like_DNA-bd_sf"/>
</dbReference>
<dbReference type="Pfam" id="PF00126">
    <property type="entry name" value="HTH_1"/>
    <property type="match status" value="1"/>
</dbReference>
<evidence type="ECO:0000256" key="2">
    <source>
        <dbReference type="ARBA" id="ARBA00023015"/>
    </source>
</evidence>
<evidence type="ECO:0000256" key="4">
    <source>
        <dbReference type="ARBA" id="ARBA00023163"/>
    </source>
</evidence>
<evidence type="ECO:0000313" key="6">
    <source>
        <dbReference type="EMBL" id="MEC4176352.1"/>
    </source>
</evidence>
<proteinExistence type="inferred from homology"/>
<evidence type="ECO:0000256" key="1">
    <source>
        <dbReference type="ARBA" id="ARBA00009437"/>
    </source>
</evidence>
<gene>
    <name evidence="6" type="ORF">VIN30_07800</name>
</gene>
<reference evidence="6 7" key="1">
    <citation type="submission" date="2024-01" db="EMBL/GenBank/DDBJ databases">
        <title>novel species in genus Adlercreutzia.</title>
        <authorList>
            <person name="Liu X."/>
        </authorList>
    </citation>
    <scope>NUCLEOTIDE SEQUENCE [LARGE SCALE GENOMIC DNA]</scope>
    <source>
        <strain evidence="6 7">R7</strain>
    </source>
</reference>
<organism evidence="6 7">
    <name type="scientific">Adlercreutzia wanghongyangiae</name>
    <dbReference type="NCBI Taxonomy" id="3111451"/>
    <lineage>
        <taxon>Bacteria</taxon>
        <taxon>Bacillati</taxon>
        <taxon>Actinomycetota</taxon>
        <taxon>Coriobacteriia</taxon>
        <taxon>Eggerthellales</taxon>
        <taxon>Eggerthellaceae</taxon>
        <taxon>Adlercreutzia</taxon>
    </lineage>
</organism>
<keyword evidence="4" id="KW-0804">Transcription</keyword>
<dbReference type="EMBL" id="JAYMFF010000014">
    <property type="protein sequence ID" value="MEC4176352.1"/>
    <property type="molecule type" value="Genomic_DNA"/>
</dbReference>
<evidence type="ECO:0000313" key="7">
    <source>
        <dbReference type="Proteomes" id="UP001349994"/>
    </source>
</evidence>
<dbReference type="Gene3D" id="3.40.190.10">
    <property type="entry name" value="Periplasmic binding protein-like II"/>
    <property type="match status" value="2"/>
</dbReference>
<sequence length="297" mass="33117">MLDKRVTTFIQVVESGSIAKAARVLFLSKVSVKAQMDGLEAEVGVQLLERTTRGVKPTTAGEIFFERARELAYLADRTLAKTRATSEGERRVVRVGTSVLRPCRPLLDLWDSLGPDKPDTSLEIIPFDDDTTSLNEVVDELGRRIDCFVAPCDSERWRATTNILLLDEMPYCLAVPRSHPLATRELISWDDLDGETIMMVPGGDSPIVSSLRSEIKENHPGISIVGVSTHYDITTFNACEQAGYLLPIYHVWADAHPSMITVPVDWPWRMPYGLVYSKHPSEAMTDFANAIAQTRQI</sequence>
<dbReference type="Pfam" id="PF03466">
    <property type="entry name" value="LysR_substrate"/>
    <property type="match status" value="1"/>
</dbReference>
<accession>A0ABU6IIQ3</accession>
<evidence type="ECO:0000259" key="5">
    <source>
        <dbReference type="PROSITE" id="PS50931"/>
    </source>
</evidence>
<keyword evidence="3" id="KW-0238">DNA-binding</keyword>
<dbReference type="Proteomes" id="UP001349994">
    <property type="component" value="Unassembled WGS sequence"/>
</dbReference>
<dbReference type="InterPro" id="IPR005119">
    <property type="entry name" value="LysR_subst-bd"/>
</dbReference>
<keyword evidence="7" id="KW-1185">Reference proteome</keyword>
<comment type="similarity">
    <text evidence="1">Belongs to the LysR transcriptional regulatory family.</text>
</comment>
<protein>
    <submittedName>
        <fullName evidence="6">LysR family transcriptional regulator</fullName>
    </submittedName>
</protein>
<keyword evidence="2" id="KW-0805">Transcription regulation</keyword>
<dbReference type="RefSeq" id="WP_338210620.1">
    <property type="nucleotide sequence ID" value="NZ_JAYMFF010000014.1"/>
</dbReference>
<dbReference type="PANTHER" id="PTHR30346:SF28">
    <property type="entry name" value="HTH-TYPE TRANSCRIPTIONAL REGULATOR CYNR"/>
    <property type="match status" value="1"/>
</dbReference>
<dbReference type="InterPro" id="IPR000847">
    <property type="entry name" value="LysR_HTH_N"/>
</dbReference>
<dbReference type="SUPFAM" id="SSF46785">
    <property type="entry name" value="Winged helix' DNA-binding domain"/>
    <property type="match status" value="1"/>
</dbReference>
<name>A0ABU6IIQ3_9ACTN</name>
<dbReference type="PROSITE" id="PS50931">
    <property type="entry name" value="HTH_LYSR"/>
    <property type="match status" value="1"/>
</dbReference>